<dbReference type="RefSeq" id="WP_125597892.1">
    <property type="nucleotide sequence ID" value="NZ_JBHSSM010000016.1"/>
</dbReference>
<dbReference type="GO" id="GO:0016853">
    <property type="term" value="F:isomerase activity"/>
    <property type="evidence" value="ECO:0007669"/>
    <property type="project" value="UniProtKB-KW"/>
</dbReference>
<dbReference type="PANTHER" id="PTHR42742:SF3">
    <property type="entry name" value="FRUCTOKINASE"/>
    <property type="match status" value="1"/>
</dbReference>
<keyword evidence="1" id="KW-0479">Metal-binding</keyword>
<evidence type="ECO:0000313" key="3">
    <source>
        <dbReference type="EMBL" id="MFC6315301.1"/>
    </source>
</evidence>
<dbReference type="InterPro" id="IPR011051">
    <property type="entry name" value="RmlC_Cupin_sf"/>
</dbReference>
<comment type="caution">
    <text evidence="3">The sequence shown here is derived from an EMBL/GenBank/DDBJ whole genome shotgun (WGS) entry which is preliminary data.</text>
</comment>
<keyword evidence="4" id="KW-1185">Reference proteome</keyword>
<dbReference type="Proteomes" id="UP001596310">
    <property type="component" value="Unassembled WGS sequence"/>
</dbReference>
<gene>
    <name evidence="3" type="ORF">ACFQHW_06940</name>
</gene>
<name>A0ABW1UQN8_9LACO</name>
<proteinExistence type="predicted"/>
<evidence type="ECO:0000256" key="1">
    <source>
        <dbReference type="ARBA" id="ARBA00022723"/>
    </source>
</evidence>
<dbReference type="InterPro" id="IPR051804">
    <property type="entry name" value="Carb_Metab_Reg_Kinase/Isom"/>
</dbReference>
<reference evidence="4" key="1">
    <citation type="journal article" date="2019" name="Int. J. Syst. Evol. Microbiol.">
        <title>The Global Catalogue of Microorganisms (GCM) 10K type strain sequencing project: providing services to taxonomists for standard genome sequencing and annotation.</title>
        <authorList>
            <consortium name="The Broad Institute Genomics Platform"/>
            <consortium name="The Broad Institute Genome Sequencing Center for Infectious Disease"/>
            <person name="Wu L."/>
            <person name="Ma J."/>
        </authorList>
    </citation>
    <scope>NUCLEOTIDE SEQUENCE [LARGE SCALE GENOMIC DNA]</scope>
    <source>
        <strain evidence="4">CCM 8897</strain>
    </source>
</reference>
<evidence type="ECO:0000256" key="2">
    <source>
        <dbReference type="ARBA" id="ARBA00022833"/>
    </source>
</evidence>
<dbReference type="SUPFAM" id="SSF51182">
    <property type="entry name" value="RmlC-like cupins"/>
    <property type="match status" value="1"/>
</dbReference>
<keyword evidence="2" id="KW-0862">Zinc</keyword>
<accession>A0ABW1UQN8</accession>
<evidence type="ECO:0000313" key="4">
    <source>
        <dbReference type="Proteomes" id="UP001596310"/>
    </source>
</evidence>
<sequence>MYDATPIFKVKKELPVYGNLAQIVAELSKSSAAMIAFDCYPGVDQRQLGQLLTQLPADRVLATDEVFLEPAALTAKLHSTLTDDELFGQFHDYDLAELIEPQKLRQLQADVAASPGRTVVYGVGAASLIAADLVVYVSLTRWQLQGRYREGQANWHSDNAQESWNRKIKRGYFFDWPLGDALKAKAFRQFDYLLDLNDPQQFRMVAAPDYLEIMGELAQRPFRLKPYFAPSVWGGHWLQENFGVEPDAPNLGWGFDGVPEENSLLLQVGTTVLEVPAQDLVMLKPQALLGEKTYGRYGESFPIRFDYLDTVGGGNLSLQVHPTAAYAYQQFKLPYTQDESYYIMAAAPQAQVILGVRTGVDPAELESALTTAQTTQKFAAEKFVNFLPVKAHDHFLIPAGTIHCSGAETVVLEISATPNRFTFKLWDWHRLDLDGRPRPINIQRGMANLDFGRDTNEVTQHLVNQIKPLRQTPGHQQEETGLAPSEAIRTIRDRFDRPITLTTHGDVIMACLVAGEEICLAPATATSASEAWLQLHYGETVIIPASVGDFRVFPSGPSQGQEVTLLSAQIR</sequence>
<organism evidence="3 4">
    <name type="scientific">Lapidilactobacillus achengensis</name>
    <dbReference type="NCBI Taxonomy" id="2486000"/>
    <lineage>
        <taxon>Bacteria</taxon>
        <taxon>Bacillati</taxon>
        <taxon>Bacillota</taxon>
        <taxon>Bacilli</taxon>
        <taxon>Lactobacillales</taxon>
        <taxon>Lactobacillaceae</taxon>
        <taxon>Lapidilactobacillus</taxon>
    </lineage>
</organism>
<dbReference type="Gene3D" id="2.60.120.10">
    <property type="entry name" value="Jelly Rolls"/>
    <property type="match status" value="1"/>
</dbReference>
<dbReference type="CDD" id="cd07010">
    <property type="entry name" value="cupin_PMI_type_I_N_bac"/>
    <property type="match status" value="1"/>
</dbReference>
<keyword evidence="3" id="KW-0413">Isomerase</keyword>
<dbReference type="InterPro" id="IPR014710">
    <property type="entry name" value="RmlC-like_jellyroll"/>
</dbReference>
<dbReference type="PANTHER" id="PTHR42742">
    <property type="entry name" value="TRANSCRIPTIONAL REPRESSOR MPRA"/>
    <property type="match status" value="1"/>
</dbReference>
<protein>
    <submittedName>
        <fullName evidence="3">Class I mannose-6-phosphate isomerase</fullName>
    </submittedName>
</protein>
<dbReference type="EMBL" id="JBHSSM010000016">
    <property type="protein sequence ID" value="MFC6315301.1"/>
    <property type="molecule type" value="Genomic_DNA"/>
</dbReference>